<proteinExistence type="inferred from homology"/>
<evidence type="ECO:0000256" key="4">
    <source>
        <dbReference type="ARBA" id="ARBA00022512"/>
    </source>
</evidence>
<keyword evidence="5 6" id="KW-0961">Cell wall biogenesis/degradation</keyword>
<evidence type="ECO:0000313" key="8">
    <source>
        <dbReference type="Proteomes" id="UP000265520"/>
    </source>
</evidence>
<evidence type="ECO:0000256" key="3">
    <source>
        <dbReference type="ARBA" id="ARBA00005784"/>
    </source>
</evidence>
<dbReference type="GO" id="GO:0009505">
    <property type="term" value="C:plant-type cell wall"/>
    <property type="evidence" value="ECO:0007669"/>
    <property type="project" value="TreeGrafter"/>
</dbReference>
<organism evidence="7 8">
    <name type="scientific">Trifolium medium</name>
    <dbReference type="NCBI Taxonomy" id="97028"/>
    <lineage>
        <taxon>Eukaryota</taxon>
        <taxon>Viridiplantae</taxon>
        <taxon>Streptophyta</taxon>
        <taxon>Embryophyta</taxon>
        <taxon>Tracheophyta</taxon>
        <taxon>Spermatophyta</taxon>
        <taxon>Magnoliopsida</taxon>
        <taxon>eudicotyledons</taxon>
        <taxon>Gunneridae</taxon>
        <taxon>Pentapetalae</taxon>
        <taxon>rosids</taxon>
        <taxon>fabids</taxon>
        <taxon>Fabales</taxon>
        <taxon>Fabaceae</taxon>
        <taxon>Papilionoideae</taxon>
        <taxon>50 kb inversion clade</taxon>
        <taxon>NPAAA clade</taxon>
        <taxon>Hologalegina</taxon>
        <taxon>IRL clade</taxon>
        <taxon>Trifolieae</taxon>
        <taxon>Trifolium</taxon>
    </lineage>
</organism>
<comment type="subcellular location">
    <subcellularLocation>
        <location evidence="2 6">Secreted</location>
        <location evidence="2 6">Cell wall</location>
    </subcellularLocation>
</comment>
<dbReference type="PANTHER" id="PTHR21562:SF93">
    <property type="entry name" value="PECTIN ACETYLESTERASE 8"/>
    <property type="match status" value="1"/>
</dbReference>
<dbReference type="PANTHER" id="PTHR21562">
    <property type="entry name" value="NOTUM-RELATED"/>
    <property type="match status" value="1"/>
</dbReference>
<dbReference type="EMBL" id="LXQA010026022">
    <property type="protein sequence ID" value="MCH93895.1"/>
    <property type="molecule type" value="Genomic_DNA"/>
</dbReference>
<evidence type="ECO:0000313" key="7">
    <source>
        <dbReference type="EMBL" id="MCH93895.1"/>
    </source>
</evidence>
<dbReference type="InterPro" id="IPR004963">
    <property type="entry name" value="PAE/NOTUM"/>
</dbReference>
<comment type="caution">
    <text evidence="7">The sequence shown here is derived from an EMBL/GenBank/DDBJ whole genome shotgun (WGS) entry which is preliminary data.</text>
</comment>
<keyword evidence="6" id="KW-0964">Secreted</keyword>
<accession>A0A392N427</accession>
<dbReference type="Pfam" id="PF03283">
    <property type="entry name" value="PAE"/>
    <property type="match status" value="2"/>
</dbReference>
<keyword evidence="8" id="KW-1185">Reference proteome</keyword>
<dbReference type="EC" id="3.1.1.-" evidence="6"/>
<protein>
    <recommendedName>
        <fullName evidence="6">Pectin acetylesterase</fullName>
        <ecNumber evidence="6">3.1.1.-</ecNumber>
    </recommendedName>
</protein>
<dbReference type="Proteomes" id="UP000265520">
    <property type="component" value="Unassembled WGS sequence"/>
</dbReference>
<dbReference type="GO" id="GO:0052793">
    <property type="term" value="F:pectin acetylesterase activity"/>
    <property type="evidence" value="ECO:0007669"/>
    <property type="project" value="TreeGrafter"/>
</dbReference>
<evidence type="ECO:0000256" key="2">
    <source>
        <dbReference type="ARBA" id="ARBA00004191"/>
    </source>
</evidence>
<keyword evidence="4 6" id="KW-0134">Cell wall</keyword>
<comment type="function">
    <text evidence="1 6">Hydrolyzes acetyl esters in homogalacturonan regions of pectin. In type I primary cell wall, galacturonic acid residues of pectin can be acetylated at the O-2 and O-3 positions. Decreasing the degree of acetylation of pectin gels in vitro alters their physical properties.</text>
</comment>
<evidence type="ECO:0000256" key="5">
    <source>
        <dbReference type="ARBA" id="ARBA00023316"/>
    </source>
</evidence>
<keyword evidence="6" id="KW-0378">Hydrolase</keyword>
<sequence length="176" mass="20201">MRYTTMIFPDPRDIVLIQIKNILAPGAADPQGHWHSCKLDINNCSSNQLDLMQGFRTQFLRALTVLGNSPSKGMFIDSCYAHCQTETQETWFLSDSPLLAKTVRNCTILFSVKYNISRVSNLDHLPLLQSRWIQTIAQAVADWFFERRPFHQIDCPYPCNPSCHNRVFEPQENPGV</sequence>
<dbReference type="GO" id="GO:0071555">
    <property type="term" value="P:cell wall organization"/>
    <property type="evidence" value="ECO:0007669"/>
    <property type="project" value="UniProtKB-KW"/>
</dbReference>
<evidence type="ECO:0000256" key="1">
    <source>
        <dbReference type="ARBA" id="ARBA00003534"/>
    </source>
</evidence>
<name>A0A392N427_9FABA</name>
<evidence type="ECO:0000256" key="6">
    <source>
        <dbReference type="RuleBase" id="RU363114"/>
    </source>
</evidence>
<comment type="similarity">
    <text evidence="3 6">Belongs to the pectinacetylesterase family.</text>
</comment>
<reference evidence="7 8" key="1">
    <citation type="journal article" date="2018" name="Front. Plant Sci.">
        <title>Red Clover (Trifolium pratense) and Zigzag Clover (T. medium) - A Picture of Genomic Similarities and Differences.</title>
        <authorList>
            <person name="Dluhosova J."/>
            <person name="Istvanek J."/>
            <person name="Nedelnik J."/>
            <person name="Repkova J."/>
        </authorList>
    </citation>
    <scope>NUCLEOTIDE SEQUENCE [LARGE SCALE GENOMIC DNA]</scope>
    <source>
        <strain evidence="8">cv. 10/8</strain>
        <tissue evidence="7">Leaf</tissue>
    </source>
</reference>
<dbReference type="AlphaFoldDB" id="A0A392N427"/>